<accession>A0A9K3D9E7</accession>
<name>A0A9K3D9E7_9EUKA</name>
<evidence type="ECO:0000313" key="3">
    <source>
        <dbReference type="Proteomes" id="UP000265618"/>
    </source>
</evidence>
<organism evidence="2 3">
    <name type="scientific">Kipferlia bialata</name>
    <dbReference type="NCBI Taxonomy" id="797122"/>
    <lineage>
        <taxon>Eukaryota</taxon>
        <taxon>Metamonada</taxon>
        <taxon>Carpediemonas-like organisms</taxon>
        <taxon>Kipferlia</taxon>
    </lineage>
</organism>
<keyword evidence="3" id="KW-1185">Reference proteome</keyword>
<reference evidence="2 3" key="1">
    <citation type="journal article" date="2018" name="PLoS ONE">
        <title>The draft genome of Kipferlia bialata reveals reductive genome evolution in fornicate parasites.</title>
        <authorList>
            <person name="Tanifuji G."/>
            <person name="Takabayashi S."/>
            <person name="Kume K."/>
            <person name="Takagi M."/>
            <person name="Nakayama T."/>
            <person name="Kamikawa R."/>
            <person name="Inagaki Y."/>
            <person name="Hashimoto T."/>
        </authorList>
    </citation>
    <scope>NUCLEOTIDE SEQUENCE [LARGE SCALE GENOMIC DNA]</scope>
    <source>
        <strain evidence="2">NY0173</strain>
    </source>
</reference>
<dbReference type="Pfam" id="PF08385">
    <property type="entry name" value="DHC_N1"/>
    <property type="match status" value="1"/>
</dbReference>
<dbReference type="EMBL" id="BDIP01007566">
    <property type="protein sequence ID" value="GIQ91351.1"/>
    <property type="molecule type" value="Genomic_DNA"/>
</dbReference>
<sequence>AVLKDDEGYVVLQPRPGLIREISFWHDRAQDLFGVSRQLASRGVRATVEVLEAARSSYVTSFGTLSAEIGERTRESHSNLGALGLIEEDCAKMNKAAPDEILECILPIVRCGHNILYM</sequence>
<dbReference type="InterPro" id="IPR013594">
    <property type="entry name" value="Dynein_heavy_tail"/>
</dbReference>
<comment type="caution">
    <text evidence="2">The sequence shown here is derived from an EMBL/GenBank/DDBJ whole genome shotgun (WGS) entry which is preliminary data.</text>
</comment>
<evidence type="ECO:0000313" key="2">
    <source>
        <dbReference type="EMBL" id="GIQ91351.1"/>
    </source>
</evidence>
<protein>
    <submittedName>
        <fullName evidence="2">Dynein heavy chain</fullName>
    </submittedName>
</protein>
<dbReference type="Proteomes" id="UP000265618">
    <property type="component" value="Unassembled WGS sequence"/>
</dbReference>
<feature type="non-terminal residue" evidence="2">
    <location>
        <position position="1"/>
    </location>
</feature>
<evidence type="ECO:0000259" key="1">
    <source>
        <dbReference type="Pfam" id="PF08385"/>
    </source>
</evidence>
<feature type="domain" description="Dynein heavy chain tail" evidence="1">
    <location>
        <begin position="2"/>
        <end position="110"/>
    </location>
</feature>
<dbReference type="AlphaFoldDB" id="A0A9K3D9E7"/>
<gene>
    <name evidence="2" type="ORF">KIPB_014564</name>
</gene>
<proteinExistence type="predicted"/>